<evidence type="ECO:0000313" key="2">
    <source>
        <dbReference type="EMBL" id="GAN54234.1"/>
    </source>
</evidence>
<dbReference type="Gene3D" id="3.40.190.10">
    <property type="entry name" value="Periplasmic binding protein-like II"/>
    <property type="match status" value="2"/>
</dbReference>
<protein>
    <submittedName>
        <fullName evidence="2">Pyrimidine biosynthesis enzyme thi3</fullName>
    </submittedName>
</protein>
<dbReference type="PANTHER" id="PTHR31528:SF3">
    <property type="entry name" value="THIAMINE BIOSYNTHESIS PROTEIN HI_0357-RELATED"/>
    <property type="match status" value="1"/>
</dbReference>
<evidence type="ECO:0000313" key="3">
    <source>
        <dbReference type="Proteomes" id="UP000032679"/>
    </source>
</evidence>
<dbReference type="SUPFAM" id="SSF53850">
    <property type="entry name" value="Periplasmic binding protein-like II"/>
    <property type="match status" value="1"/>
</dbReference>
<dbReference type="GO" id="GO:0009228">
    <property type="term" value="P:thiamine biosynthetic process"/>
    <property type="evidence" value="ECO:0007669"/>
    <property type="project" value="InterPro"/>
</dbReference>
<comment type="caution">
    <text evidence="2">The sequence shown here is derived from an EMBL/GenBank/DDBJ whole genome shotgun (WGS) entry which is preliminary data.</text>
</comment>
<dbReference type="InterPro" id="IPR015168">
    <property type="entry name" value="SsuA/THI5"/>
</dbReference>
<dbReference type="InterPro" id="IPR027939">
    <property type="entry name" value="NMT1/THI5"/>
</dbReference>
<dbReference type="PANTHER" id="PTHR31528">
    <property type="entry name" value="4-AMINO-5-HYDROXYMETHYL-2-METHYLPYRIMIDINE PHOSPHATE SYNTHASE THI11-RELATED"/>
    <property type="match status" value="1"/>
</dbReference>
<gene>
    <name evidence="2" type="ORF">Tasa_017_117</name>
</gene>
<evidence type="ECO:0000259" key="1">
    <source>
        <dbReference type="Pfam" id="PF09084"/>
    </source>
</evidence>
<name>A0A0D6MKQ5_9PROT</name>
<keyword evidence="3" id="KW-1185">Reference proteome</keyword>
<dbReference type="Proteomes" id="UP000032679">
    <property type="component" value="Unassembled WGS sequence"/>
</dbReference>
<dbReference type="STRING" id="1231623.Tasa_017_117"/>
<dbReference type="Pfam" id="PF09084">
    <property type="entry name" value="NMT1"/>
    <property type="match status" value="1"/>
</dbReference>
<sequence>MLAGAAGALTMAHARADTAPIRFLTNWYAQAEHAGFYQAQARGYYTAEGLDVVIEAGGPQVNGTQLLLAGHYDVIIGGADEAMRASSRGIPTVAVATTFQKALGGLMTHPDVTRIEDLRGHRILLSTEVRAALWPYLRQRYGFDDAQVRPYAFDVRPFVIGPDVAIQSFATSEPYAVQQKGLPYRFFMFSDCAFENYGNVLVTTAPVIDERRDALTRFLRASMRGWADWLAHDPAPANAAIMRANPMMTEAQILWSRRTFQALGVFGAPGTPIGPMSTQRISAIRDFMVQAGLLPGDADWRKAVDLSFNNAMDARTAPA</sequence>
<organism evidence="2 3">
    <name type="scientific">Tanticharoenia sakaeratensis NBRC 103193</name>
    <dbReference type="NCBI Taxonomy" id="1231623"/>
    <lineage>
        <taxon>Bacteria</taxon>
        <taxon>Pseudomonadati</taxon>
        <taxon>Pseudomonadota</taxon>
        <taxon>Alphaproteobacteria</taxon>
        <taxon>Acetobacterales</taxon>
        <taxon>Acetobacteraceae</taxon>
        <taxon>Tanticharoenia</taxon>
    </lineage>
</organism>
<dbReference type="EMBL" id="BALE01000017">
    <property type="protein sequence ID" value="GAN54234.1"/>
    <property type="molecule type" value="Genomic_DNA"/>
</dbReference>
<dbReference type="AlphaFoldDB" id="A0A0D6MKQ5"/>
<accession>A0A0D6MKQ5</accession>
<proteinExistence type="predicted"/>
<feature type="domain" description="SsuA/THI5-like" evidence="1">
    <location>
        <begin position="31"/>
        <end position="232"/>
    </location>
</feature>
<reference evidence="2 3" key="1">
    <citation type="submission" date="2012-10" db="EMBL/GenBank/DDBJ databases">
        <title>Genome sequencing of Tanticharoenia sakaeratensis NBRC 103193.</title>
        <authorList>
            <person name="Azuma Y."/>
            <person name="Hadano H."/>
            <person name="Hirakawa H."/>
            <person name="Matsushita K."/>
        </authorList>
    </citation>
    <scope>NUCLEOTIDE SEQUENCE [LARGE SCALE GENOMIC DNA]</scope>
    <source>
        <strain evidence="2 3">NBRC 103193</strain>
    </source>
</reference>